<dbReference type="HAMAP" id="MF_00009">
    <property type="entry name" value="Endoribonucl_YbeY"/>
    <property type="match status" value="1"/>
</dbReference>
<accession>A0AAW9N0D1</accession>
<evidence type="ECO:0000256" key="7">
    <source>
        <dbReference type="ARBA" id="ARBA00022801"/>
    </source>
</evidence>
<keyword evidence="6 9" id="KW-0255">Endonuclease</keyword>
<dbReference type="AlphaFoldDB" id="A0AAW9N0D1"/>
<evidence type="ECO:0000256" key="2">
    <source>
        <dbReference type="ARBA" id="ARBA00022517"/>
    </source>
</evidence>
<keyword evidence="3 9" id="KW-0698">rRNA processing</keyword>
<evidence type="ECO:0000256" key="9">
    <source>
        <dbReference type="HAMAP-Rule" id="MF_00009"/>
    </source>
</evidence>
<name>A0AAW9N0D1_9FIRM</name>
<dbReference type="EC" id="3.1.-.-" evidence="9"/>
<dbReference type="GO" id="GO:0004521">
    <property type="term" value="F:RNA endonuclease activity"/>
    <property type="evidence" value="ECO:0007669"/>
    <property type="project" value="UniProtKB-UniRule"/>
</dbReference>
<comment type="similarity">
    <text evidence="1 9">Belongs to the endoribonuclease YbeY family.</text>
</comment>
<sequence length="149" mass="17305">MINLLIDNRTDKENLEDIFFEDILLALEACYKVEGLEGDYEISFSFVGPEEIKDLNKNYRGKDTVTDVLSFPLSLPEEDPDYYLGDIVVCLDRASEQALEFNHSLKREIIYLTIHSFFHLLGYDHMNDSEKKIMREKEKSAVIEVGVFK</sequence>
<keyword evidence="4 9" id="KW-0540">Nuclease</keyword>
<dbReference type="GO" id="GO:0008270">
    <property type="term" value="F:zinc ion binding"/>
    <property type="evidence" value="ECO:0007669"/>
    <property type="project" value="UniProtKB-UniRule"/>
</dbReference>
<evidence type="ECO:0000313" key="11">
    <source>
        <dbReference type="Proteomes" id="UP001357733"/>
    </source>
</evidence>
<keyword evidence="5 9" id="KW-0479">Metal-binding</keyword>
<dbReference type="Pfam" id="PF02130">
    <property type="entry name" value="YbeY"/>
    <property type="match status" value="1"/>
</dbReference>
<comment type="cofactor">
    <cofactor evidence="9">
        <name>Zn(2+)</name>
        <dbReference type="ChEBI" id="CHEBI:29105"/>
    </cofactor>
    <text evidence="9">Binds 1 zinc ion.</text>
</comment>
<dbReference type="InterPro" id="IPR002036">
    <property type="entry name" value="YbeY"/>
</dbReference>
<reference evidence="10 11" key="1">
    <citation type="submission" date="2024-01" db="EMBL/GenBank/DDBJ databases">
        <title>Complete genome sequence of Citroniella saccharovorans strain M6.X9, isolated from human fecal sample.</title>
        <authorList>
            <person name="Cheng G."/>
            <person name="Westerholm M."/>
            <person name="Schnurer A."/>
        </authorList>
    </citation>
    <scope>NUCLEOTIDE SEQUENCE [LARGE SCALE GENOMIC DNA]</scope>
    <source>
        <strain evidence="10 11">DSM 29873</strain>
    </source>
</reference>
<comment type="function">
    <text evidence="9">Single strand-specific metallo-endoribonuclease involved in late-stage 70S ribosome quality control and in maturation of the 3' terminus of the 16S rRNA.</text>
</comment>
<gene>
    <name evidence="9 10" type="primary">ybeY</name>
    <name evidence="10" type="ORF">VLK81_08975</name>
</gene>
<organism evidence="10 11">
    <name type="scientific">Citroniella saccharovorans</name>
    <dbReference type="NCBI Taxonomy" id="2053367"/>
    <lineage>
        <taxon>Bacteria</taxon>
        <taxon>Bacillati</taxon>
        <taxon>Bacillota</taxon>
        <taxon>Tissierellia</taxon>
        <taxon>Tissierellales</taxon>
        <taxon>Peptoniphilaceae</taxon>
        <taxon>Citroniella</taxon>
    </lineage>
</organism>
<dbReference type="InterPro" id="IPR023091">
    <property type="entry name" value="MetalPrtase_cat_dom_sf_prd"/>
</dbReference>
<evidence type="ECO:0000256" key="8">
    <source>
        <dbReference type="ARBA" id="ARBA00022833"/>
    </source>
</evidence>
<feature type="binding site" evidence="9">
    <location>
        <position position="125"/>
    </location>
    <ligand>
        <name>Zn(2+)</name>
        <dbReference type="ChEBI" id="CHEBI:29105"/>
        <note>catalytic</note>
    </ligand>
</feature>
<evidence type="ECO:0000256" key="1">
    <source>
        <dbReference type="ARBA" id="ARBA00010875"/>
    </source>
</evidence>
<proteinExistence type="inferred from homology"/>
<dbReference type="PANTHER" id="PTHR46986">
    <property type="entry name" value="ENDORIBONUCLEASE YBEY, CHLOROPLASTIC"/>
    <property type="match status" value="1"/>
</dbReference>
<dbReference type="NCBIfam" id="TIGR00043">
    <property type="entry name" value="rRNA maturation RNase YbeY"/>
    <property type="match status" value="1"/>
</dbReference>
<keyword evidence="2 9" id="KW-0690">Ribosome biogenesis</keyword>
<dbReference type="GO" id="GO:0004222">
    <property type="term" value="F:metalloendopeptidase activity"/>
    <property type="evidence" value="ECO:0007669"/>
    <property type="project" value="InterPro"/>
</dbReference>
<comment type="subcellular location">
    <subcellularLocation>
        <location evidence="9">Cytoplasm</location>
    </subcellularLocation>
</comment>
<keyword evidence="7 9" id="KW-0378">Hydrolase</keyword>
<comment type="caution">
    <text evidence="10">The sequence shown here is derived from an EMBL/GenBank/DDBJ whole genome shotgun (WGS) entry which is preliminary data.</text>
</comment>
<dbReference type="SUPFAM" id="SSF55486">
    <property type="entry name" value="Metalloproteases ('zincins'), catalytic domain"/>
    <property type="match status" value="1"/>
</dbReference>
<evidence type="ECO:0000313" key="10">
    <source>
        <dbReference type="EMBL" id="MEB3430115.1"/>
    </source>
</evidence>
<evidence type="ECO:0000256" key="3">
    <source>
        <dbReference type="ARBA" id="ARBA00022552"/>
    </source>
</evidence>
<evidence type="ECO:0000256" key="5">
    <source>
        <dbReference type="ARBA" id="ARBA00022723"/>
    </source>
</evidence>
<dbReference type="Gene3D" id="3.40.390.30">
    <property type="entry name" value="Metalloproteases ('zincins'), catalytic domain"/>
    <property type="match status" value="1"/>
</dbReference>
<keyword evidence="11" id="KW-1185">Reference proteome</keyword>
<evidence type="ECO:0000256" key="6">
    <source>
        <dbReference type="ARBA" id="ARBA00022759"/>
    </source>
</evidence>
<dbReference type="GO" id="GO:0006364">
    <property type="term" value="P:rRNA processing"/>
    <property type="evidence" value="ECO:0007669"/>
    <property type="project" value="UniProtKB-UniRule"/>
</dbReference>
<protein>
    <recommendedName>
        <fullName evidence="9">Endoribonuclease YbeY</fullName>
        <ecNumber evidence="9">3.1.-.-</ecNumber>
    </recommendedName>
</protein>
<dbReference type="Proteomes" id="UP001357733">
    <property type="component" value="Unassembled WGS sequence"/>
</dbReference>
<dbReference type="GO" id="GO:0005737">
    <property type="term" value="C:cytoplasm"/>
    <property type="evidence" value="ECO:0007669"/>
    <property type="project" value="UniProtKB-SubCell"/>
</dbReference>
<keyword evidence="9" id="KW-0963">Cytoplasm</keyword>
<dbReference type="EMBL" id="JAYKOT010000003">
    <property type="protein sequence ID" value="MEB3430115.1"/>
    <property type="molecule type" value="Genomic_DNA"/>
</dbReference>
<evidence type="ECO:0000256" key="4">
    <source>
        <dbReference type="ARBA" id="ARBA00022722"/>
    </source>
</evidence>
<feature type="binding site" evidence="9">
    <location>
        <position position="115"/>
    </location>
    <ligand>
        <name>Zn(2+)</name>
        <dbReference type="ChEBI" id="CHEBI:29105"/>
        <note>catalytic</note>
    </ligand>
</feature>
<keyword evidence="8 9" id="KW-0862">Zinc</keyword>
<feature type="binding site" evidence="9">
    <location>
        <position position="119"/>
    </location>
    <ligand>
        <name>Zn(2+)</name>
        <dbReference type="ChEBI" id="CHEBI:29105"/>
        <note>catalytic</note>
    </ligand>
</feature>
<dbReference type="PANTHER" id="PTHR46986:SF1">
    <property type="entry name" value="ENDORIBONUCLEASE YBEY, CHLOROPLASTIC"/>
    <property type="match status" value="1"/>
</dbReference>